<protein>
    <submittedName>
        <fullName evidence="4">Chromosome segregation ATPase</fullName>
    </submittedName>
</protein>
<dbReference type="RefSeq" id="WP_020042566.1">
    <property type="nucleotide sequence ID" value="NZ_KE557283.1"/>
</dbReference>
<keyword evidence="1" id="KW-0175">Coiled coil</keyword>
<dbReference type="HOGENOM" id="CLU_024787_2_1_5"/>
<keyword evidence="2" id="KW-1133">Transmembrane helix</keyword>
<dbReference type="InterPro" id="IPR025280">
    <property type="entry name" value="SNIPE"/>
</dbReference>
<feature type="coiled-coil region" evidence="1">
    <location>
        <begin position="50"/>
        <end position="115"/>
    </location>
</feature>
<keyword evidence="2" id="KW-0812">Transmembrane</keyword>
<dbReference type="STRING" id="1123237.Salmuc_02907"/>
<accession>S9RE48</accession>
<keyword evidence="5" id="KW-1185">Reference proteome</keyword>
<comment type="caution">
    <text evidence="4">The sequence shown here is derived from an EMBL/GenBank/DDBJ whole genome shotgun (WGS) entry which is preliminary data.</text>
</comment>
<evidence type="ECO:0000259" key="3">
    <source>
        <dbReference type="SMART" id="SM00974"/>
    </source>
</evidence>
<feature type="coiled-coil region" evidence="1">
    <location>
        <begin position="253"/>
        <end position="329"/>
    </location>
</feature>
<dbReference type="SMART" id="SM00974">
    <property type="entry name" value="T5orf172"/>
    <property type="match status" value="1"/>
</dbReference>
<dbReference type="Proteomes" id="UP000015347">
    <property type="component" value="Unassembled WGS sequence"/>
</dbReference>
<dbReference type="AlphaFoldDB" id="S9RE48"/>
<dbReference type="EMBL" id="APVH01000050">
    <property type="protein sequence ID" value="EPX76405.1"/>
    <property type="molecule type" value="Genomic_DNA"/>
</dbReference>
<evidence type="ECO:0000313" key="5">
    <source>
        <dbReference type="Proteomes" id="UP000015347"/>
    </source>
</evidence>
<gene>
    <name evidence="4" type="ORF">Salmuc_02907</name>
</gene>
<feature type="domain" description="Bacteriophage T5 Orf172 DNA-binding" evidence="3">
    <location>
        <begin position="346"/>
        <end position="429"/>
    </location>
</feature>
<reference evidence="5" key="1">
    <citation type="journal article" date="2014" name="Stand. Genomic Sci.">
        <title>Genome sequence of the exopolysaccharide-producing Salipiger mucosus type strain (DSM 16094(T)), a moderately halophilic member of the Roseobacter clade.</title>
        <authorList>
            <person name="Riedel T."/>
            <person name="Spring S."/>
            <person name="Fiebig A."/>
            <person name="Petersen J."/>
            <person name="Kyrpides N.C."/>
            <person name="Goker M."/>
            <person name="Klenk H.P."/>
        </authorList>
    </citation>
    <scope>NUCLEOTIDE SEQUENCE [LARGE SCALE GENOMIC DNA]</scope>
    <source>
        <strain evidence="5">DSM 16094</strain>
    </source>
</reference>
<feature type="transmembrane region" description="Helical" evidence="2">
    <location>
        <begin position="6"/>
        <end position="29"/>
    </location>
</feature>
<sequence>MPAINPDILFAVVFLVFLFGFPLFLVLYIKARRRATRLGKALEEEKQRGAKELEKVTHEETQKRQELEARYAPIIDKEAEVARLDAQARAHQGNIDELRASYATKHETLKRLEHQVAVYDERLAFAELGIYEPHFDFGDSEAFKAKIKEVRDKQKAMVSAKHATLCPTDWVVEGSRSKGQTMINRQTRLTMRAFNNECEAAIANTRWNNVVAMEKRILNAAKQINSANSSMNLTISENYVALKLDELHLTHEYREQLKLEKEERTELARAEREEKKLLAEAEAAEREERKYQALLDKARKEAGVDEGRVAELEAALAEAHAASERARAMAEMTKSGYVYIISNVGSFGEDVVKIGLTRRLDPDDRVKELGDASVPFGFDTHAMIYSEEAPALETALHREFADRRINASNMRKEFFRVDLDEVEDAVGRLAPSANFFKDREAQEWHETLARRREEADVLRRVVPEEVLPEAI</sequence>
<keyword evidence="2" id="KW-0472">Membrane</keyword>
<organism evidence="4 5">
    <name type="scientific">Salipiger mucosus DSM 16094</name>
    <dbReference type="NCBI Taxonomy" id="1123237"/>
    <lineage>
        <taxon>Bacteria</taxon>
        <taxon>Pseudomonadati</taxon>
        <taxon>Pseudomonadota</taxon>
        <taxon>Alphaproteobacteria</taxon>
        <taxon>Rhodobacterales</taxon>
        <taxon>Roseobacteraceae</taxon>
        <taxon>Salipiger</taxon>
    </lineage>
</organism>
<evidence type="ECO:0000256" key="1">
    <source>
        <dbReference type="SAM" id="Coils"/>
    </source>
</evidence>
<dbReference type="OrthoDB" id="9811665at2"/>
<dbReference type="InterPro" id="IPR018306">
    <property type="entry name" value="Phage_T5_Orf172_DNA-bd"/>
</dbReference>
<evidence type="ECO:0000313" key="4">
    <source>
        <dbReference type="EMBL" id="EPX76405.1"/>
    </source>
</evidence>
<dbReference type="eggNOG" id="COG3064">
    <property type="taxonomic scope" value="Bacteria"/>
</dbReference>
<dbReference type="Pfam" id="PF10544">
    <property type="entry name" value="T5orf172"/>
    <property type="match status" value="1"/>
</dbReference>
<dbReference type="Pfam" id="PF13250">
    <property type="entry name" value="SNIPE"/>
    <property type="match status" value="1"/>
</dbReference>
<name>S9RE48_9RHOB</name>
<proteinExistence type="predicted"/>
<evidence type="ECO:0000256" key="2">
    <source>
        <dbReference type="SAM" id="Phobius"/>
    </source>
</evidence>